<dbReference type="GO" id="GO:0032259">
    <property type="term" value="P:methylation"/>
    <property type="evidence" value="ECO:0007669"/>
    <property type="project" value="UniProtKB-KW"/>
</dbReference>
<organism evidence="7 8">
    <name type="scientific">Ectopseudomonas chengduensis</name>
    <dbReference type="NCBI Taxonomy" id="489632"/>
    <lineage>
        <taxon>Bacteria</taxon>
        <taxon>Pseudomonadati</taxon>
        <taxon>Pseudomonadota</taxon>
        <taxon>Gammaproteobacteria</taxon>
        <taxon>Pseudomonadales</taxon>
        <taxon>Pseudomonadaceae</taxon>
        <taxon>Ectopseudomonas</taxon>
    </lineage>
</organism>
<comment type="catalytic activity">
    <reaction evidence="4">
        <text>a 2'-deoxycytidine in DNA + S-adenosyl-L-methionine = a 5-methyl-2'-deoxycytidine in DNA + S-adenosyl-L-homocysteine + H(+)</text>
        <dbReference type="Rhea" id="RHEA:13681"/>
        <dbReference type="Rhea" id="RHEA-COMP:11369"/>
        <dbReference type="Rhea" id="RHEA-COMP:11370"/>
        <dbReference type="ChEBI" id="CHEBI:15378"/>
        <dbReference type="ChEBI" id="CHEBI:57856"/>
        <dbReference type="ChEBI" id="CHEBI:59789"/>
        <dbReference type="ChEBI" id="CHEBI:85452"/>
        <dbReference type="ChEBI" id="CHEBI:85454"/>
        <dbReference type="EC" id="2.1.1.37"/>
    </reaction>
</comment>
<protein>
    <submittedName>
        <fullName evidence="7">DNA (Cytosine-5)-methyltransferase 1</fullName>
    </submittedName>
</protein>
<evidence type="ECO:0000256" key="5">
    <source>
        <dbReference type="PROSITE-ProRule" id="PRU01016"/>
    </source>
</evidence>
<keyword evidence="3" id="KW-0680">Restriction system</keyword>
<keyword evidence="2 5" id="KW-0808">Transferase</keyword>
<keyword evidence="8" id="KW-1185">Reference proteome</keyword>
<accession>A0A1G6Q5C6</accession>
<evidence type="ECO:0000256" key="3">
    <source>
        <dbReference type="ARBA" id="ARBA00022747"/>
    </source>
</evidence>
<dbReference type="Gene3D" id="3.40.50.150">
    <property type="entry name" value="Vaccinia Virus protein VP39"/>
    <property type="match status" value="1"/>
</dbReference>
<feature type="active site" evidence="5">
    <location>
        <position position="210"/>
    </location>
</feature>
<dbReference type="PROSITE" id="PS51679">
    <property type="entry name" value="SAM_MT_C5"/>
    <property type="match status" value="1"/>
</dbReference>
<evidence type="ECO:0000256" key="1">
    <source>
        <dbReference type="ARBA" id="ARBA00022603"/>
    </source>
</evidence>
<keyword evidence="1 5" id="KW-0489">Methyltransferase</keyword>
<dbReference type="GO" id="GO:0003886">
    <property type="term" value="F:DNA (cytosine-5-)-methyltransferase activity"/>
    <property type="evidence" value="ECO:0007669"/>
    <property type="project" value="UniProtKB-EC"/>
</dbReference>
<dbReference type="AlphaFoldDB" id="A0A1G6Q5C6"/>
<dbReference type="InterPro" id="IPR029063">
    <property type="entry name" value="SAM-dependent_MTases_sf"/>
</dbReference>
<feature type="compositionally biased region" description="Polar residues" evidence="6">
    <location>
        <begin position="567"/>
        <end position="577"/>
    </location>
</feature>
<comment type="similarity">
    <text evidence="5">Belongs to the class I-like SAM-binding methyltransferase superfamily. C5-methyltransferase family.</text>
</comment>
<gene>
    <name evidence="7" type="ORF">SAMN05216576_107267</name>
</gene>
<evidence type="ECO:0000256" key="6">
    <source>
        <dbReference type="SAM" id="MobiDB-lite"/>
    </source>
</evidence>
<dbReference type="Pfam" id="PF00145">
    <property type="entry name" value="DNA_methylase"/>
    <property type="match status" value="1"/>
</dbReference>
<dbReference type="GO" id="GO:0009307">
    <property type="term" value="P:DNA restriction-modification system"/>
    <property type="evidence" value="ECO:0007669"/>
    <property type="project" value="UniProtKB-KW"/>
</dbReference>
<sequence>MRGYYVKNIGLNRGKPRIWLQGGEVANAGLTPGARYDIHVNGGTVVLRANPDGSRVVSSKAKGEDALPIIDINSKELLALFDGMSAVRLVQREGEIYLLPLATELRKKERLTRLRRKIENGEPIKTGAVCFGGGILTHALHKGLEKGGIKSELAFAAEIRPELLQHAMKANSAWGKDTIPLAAPIQELAFDPAAMEHIPRIDIAELGLACSGASISGRAKRGTDKPEDHPEVGHLVVPALIILGKGNPAIIEFENVVPYASSASASILRNQLRDLGYDTYETIIAGSDFNAHEDRKRWVMVAVTKGLSFSWDMMQFPEKKESPLKDILDQVPVDDPMWSSMSGLKAKEARNAAEGNCFKMQIVSEADTQVGTITKGYARVRSTDWKLAHPTNPNLLRQFTVSEHARLKQIPEGLIEGLAQTVAHEVLGQSVVYEPFVEIGRMIADTITNFAEGRTPQSMPELVEMIAAEFTDSASQVVSEIRKPMVGVVYEGPITVNDLGMVIQNIGNGVGILHHRDTLKTDLIEGVKLGESVRIQYPSSRQAPRVTSLSETPPSISPELSKAMATASRQAPTQDNGPQLDIFGQPADLPEAVPRKTSSPRMG</sequence>
<name>A0A1G6Q5C6_9GAMM</name>
<evidence type="ECO:0000313" key="8">
    <source>
        <dbReference type="Proteomes" id="UP000199467"/>
    </source>
</evidence>
<dbReference type="RefSeq" id="WP_069901321.1">
    <property type="nucleotide sequence ID" value="NZ_FMZQ01000007.1"/>
</dbReference>
<evidence type="ECO:0000313" key="7">
    <source>
        <dbReference type="EMBL" id="SDC87539.1"/>
    </source>
</evidence>
<dbReference type="EMBL" id="FMZQ01000007">
    <property type="protein sequence ID" value="SDC87539.1"/>
    <property type="molecule type" value="Genomic_DNA"/>
</dbReference>
<keyword evidence="5" id="KW-0949">S-adenosyl-L-methionine</keyword>
<feature type="region of interest" description="Disordered" evidence="6">
    <location>
        <begin position="539"/>
        <end position="603"/>
    </location>
</feature>
<dbReference type="Proteomes" id="UP000199467">
    <property type="component" value="Unassembled WGS sequence"/>
</dbReference>
<dbReference type="InterPro" id="IPR001525">
    <property type="entry name" value="C5_MeTfrase"/>
</dbReference>
<feature type="compositionally biased region" description="Polar residues" evidence="6">
    <location>
        <begin position="539"/>
        <end position="554"/>
    </location>
</feature>
<reference evidence="8" key="1">
    <citation type="submission" date="2016-10" db="EMBL/GenBank/DDBJ databases">
        <authorList>
            <person name="Varghese N."/>
            <person name="Submissions S."/>
        </authorList>
    </citation>
    <scope>NUCLEOTIDE SEQUENCE [LARGE SCALE GENOMIC DNA]</scope>
    <source>
        <strain evidence="8">DSM 26382</strain>
    </source>
</reference>
<evidence type="ECO:0000256" key="4">
    <source>
        <dbReference type="ARBA" id="ARBA00047422"/>
    </source>
</evidence>
<evidence type="ECO:0000256" key="2">
    <source>
        <dbReference type="ARBA" id="ARBA00022679"/>
    </source>
</evidence>
<proteinExistence type="inferred from homology"/>
<dbReference type="SUPFAM" id="SSF53335">
    <property type="entry name" value="S-adenosyl-L-methionine-dependent methyltransferases"/>
    <property type="match status" value="1"/>
</dbReference>